<sequence>MADQNASADLDPTVAPSGDGCVECLDHPDGWWVHLRRCAACGHIGCCDSSPSQHATAHFRTTGHPIMASFEPGENWFWDYRTDTAVAGQELAPPTSRPQSQGSPAPADRVPENWMDLIN</sequence>
<dbReference type="EMBL" id="BAAAYX010000013">
    <property type="protein sequence ID" value="GAA3710916.1"/>
    <property type="molecule type" value="Genomic_DNA"/>
</dbReference>
<evidence type="ECO:0000313" key="4">
    <source>
        <dbReference type="Proteomes" id="UP001500051"/>
    </source>
</evidence>
<dbReference type="PROSITE" id="PS50271">
    <property type="entry name" value="ZF_UBP"/>
    <property type="match status" value="1"/>
</dbReference>
<organism evidence="3 4">
    <name type="scientific">Microlunatus aurantiacus</name>
    <dbReference type="NCBI Taxonomy" id="446786"/>
    <lineage>
        <taxon>Bacteria</taxon>
        <taxon>Bacillati</taxon>
        <taxon>Actinomycetota</taxon>
        <taxon>Actinomycetes</taxon>
        <taxon>Propionibacteriales</taxon>
        <taxon>Propionibacteriaceae</taxon>
        <taxon>Microlunatus</taxon>
    </lineage>
</organism>
<accession>A0ABP7DXA6</accession>
<keyword evidence="4" id="KW-1185">Reference proteome</keyword>
<evidence type="ECO:0000259" key="2">
    <source>
        <dbReference type="PROSITE" id="PS50271"/>
    </source>
</evidence>
<feature type="domain" description="UBP-type" evidence="2">
    <location>
        <begin position="1"/>
        <end position="105"/>
    </location>
</feature>
<dbReference type="Pfam" id="PF02148">
    <property type="entry name" value="zf-UBP"/>
    <property type="match status" value="1"/>
</dbReference>
<name>A0ABP7DXA6_9ACTN</name>
<dbReference type="Proteomes" id="UP001500051">
    <property type="component" value="Unassembled WGS sequence"/>
</dbReference>
<dbReference type="InterPro" id="IPR001607">
    <property type="entry name" value="Znf_UBP"/>
</dbReference>
<dbReference type="InterPro" id="IPR013083">
    <property type="entry name" value="Znf_RING/FYVE/PHD"/>
</dbReference>
<protein>
    <submittedName>
        <fullName evidence="3">UBP-type zinc finger domain-containing protein</fullName>
    </submittedName>
</protein>
<evidence type="ECO:0000313" key="3">
    <source>
        <dbReference type="EMBL" id="GAA3710916.1"/>
    </source>
</evidence>
<comment type="caution">
    <text evidence="3">The sequence shown here is derived from an EMBL/GenBank/DDBJ whole genome shotgun (WGS) entry which is preliminary data.</text>
</comment>
<evidence type="ECO:0000256" key="1">
    <source>
        <dbReference type="SAM" id="MobiDB-lite"/>
    </source>
</evidence>
<proteinExistence type="predicted"/>
<dbReference type="SUPFAM" id="SSF57850">
    <property type="entry name" value="RING/U-box"/>
    <property type="match status" value="1"/>
</dbReference>
<dbReference type="RefSeq" id="WP_344813392.1">
    <property type="nucleotide sequence ID" value="NZ_BAAAYX010000013.1"/>
</dbReference>
<gene>
    <name evidence="3" type="ORF">GCM10022204_31920</name>
</gene>
<reference evidence="4" key="1">
    <citation type="journal article" date="2019" name="Int. J. Syst. Evol. Microbiol.">
        <title>The Global Catalogue of Microorganisms (GCM) 10K type strain sequencing project: providing services to taxonomists for standard genome sequencing and annotation.</title>
        <authorList>
            <consortium name="The Broad Institute Genomics Platform"/>
            <consortium name="The Broad Institute Genome Sequencing Center for Infectious Disease"/>
            <person name="Wu L."/>
            <person name="Ma J."/>
        </authorList>
    </citation>
    <scope>NUCLEOTIDE SEQUENCE [LARGE SCALE GENOMIC DNA]</scope>
    <source>
        <strain evidence="4">JCM 16548</strain>
    </source>
</reference>
<feature type="region of interest" description="Disordered" evidence="1">
    <location>
        <begin position="87"/>
        <end position="119"/>
    </location>
</feature>
<dbReference type="Gene3D" id="3.30.40.10">
    <property type="entry name" value="Zinc/RING finger domain, C3HC4 (zinc finger)"/>
    <property type="match status" value="1"/>
</dbReference>